<dbReference type="PROSITE" id="PS51257">
    <property type="entry name" value="PROKAR_LIPOPROTEIN"/>
    <property type="match status" value="1"/>
</dbReference>
<feature type="signal peptide" evidence="4">
    <location>
        <begin position="1"/>
        <end position="17"/>
    </location>
</feature>
<name>A0A369BYM6_9GAMM</name>
<accession>A0A369BYM6</accession>
<evidence type="ECO:0000256" key="3">
    <source>
        <dbReference type="ARBA" id="ARBA00022729"/>
    </source>
</evidence>
<proteinExistence type="inferred from homology"/>
<dbReference type="GO" id="GO:1901982">
    <property type="term" value="F:maltose binding"/>
    <property type="evidence" value="ECO:0007669"/>
    <property type="project" value="TreeGrafter"/>
</dbReference>
<dbReference type="Proteomes" id="UP000252707">
    <property type="component" value="Unassembled WGS sequence"/>
</dbReference>
<feature type="chain" id="PRO_5016647935" evidence="4">
    <location>
        <begin position="18"/>
        <end position="430"/>
    </location>
</feature>
<reference evidence="5 6" key="1">
    <citation type="submission" date="2018-07" db="EMBL/GenBank/DDBJ databases">
        <title>Genomic Encyclopedia of Type Strains, Phase IV (KMG-IV): sequencing the most valuable type-strain genomes for metagenomic binning, comparative biology and taxonomic classification.</title>
        <authorList>
            <person name="Goeker M."/>
        </authorList>
    </citation>
    <scope>NUCLEOTIDE SEQUENCE [LARGE SCALE GENOMIC DNA]</scope>
    <source>
        <strain evidence="5 6">DSM 26407</strain>
    </source>
</reference>
<dbReference type="CDD" id="cd13585">
    <property type="entry name" value="PBP2_TMBP_like"/>
    <property type="match status" value="1"/>
</dbReference>
<keyword evidence="3 4" id="KW-0732">Signal</keyword>
<dbReference type="GO" id="GO:0015768">
    <property type="term" value="P:maltose transport"/>
    <property type="evidence" value="ECO:0007669"/>
    <property type="project" value="TreeGrafter"/>
</dbReference>
<dbReference type="EMBL" id="QPJY01000016">
    <property type="protein sequence ID" value="RCX24734.1"/>
    <property type="molecule type" value="Genomic_DNA"/>
</dbReference>
<evidence type="ECO:0000256" key="4">
    <source>
        <dbReference type="SAM" id="SignalP"/>
    </source>
</evidence>
<dbReference type="Pfam" id="PF13416">
    <property type="entry name" value="SBP_bac_8"/>
    <property type="match status" value="1"/>
</dbReference>
<comment type="caution">
    <text evidence="5">The sequence shown here is derived from an EMBL/GenBank/DDBJ whole genome shotgun (WGS) entry which is preliminary data.</text>
</comment>
<dbReference type="PANTHER" id="PTHR30061">
    <property type="entry name" value="MALTOSE-BINDING PERIPLASMIC PROTEIN"/>
    <property type="match status" value="1"/>
</dbReference>
<dbReference type="Gene3D" id="3.40.190.10">
    <property type="entry name" value="Periplasmic binding protein-like II"/>
    <property type="match status" value="1"/>
</dbReference>
<dbReference type="RefSeq" id="WP_114281186.1">
    <property type="nucleotide sequence ID" value="NZ_QPJY01000016.1"/>
</dbReference>
<organism evidence="5 6">
    <name type="scientific">Thioalbus denitrificans</name>
    <dbReference type="NCBI Taxonomy" id="547122"/>
    <lineage>
        <taxon>Bacteria</taxon>
        <taxon>Pseudomonadati</taxon>
        <taxon>Pseudomonadota</taxon>
        <taxon>Gammaproteobacteria</taxon>
        <taxon>Chromatiales</taxon>
        <taxon>Ectothiorhodospiraceae</taxon>
        <taxon>Thioalbus</taxon>
    </lineage>
</organism>
<protein>
    <submittedName>
        <fullName evidence="5">Carbohydrate ABC transporter substrate-binding protein (CUT1 family)</fullName>
    </submittedName>
</protein>
<sequence length="430" mass="45933">MRGLIAGLLLLAALSLAACGEESSAPPGADDGPVRLRVWVHSGQPGERAVIRDQVARFNAAEPGVQVELTVIPEGGYNAQVQAAALAGDLPDVLEFDGPFLYSYAWQGHLRPLDGLLPAAVRDDLLPSLAAQGSWNGRLYAVGAFDSGLGLWGRKSLLEAVGARLPAGPDAAWSATEFAQLLERLAERDSDGAVLDLKLNYTGEWFTYAFSPVLQSAGADLVTRAPPLRAGGVLDSGEAVAALRRVQDWIRAGRVDPNLDDAAFTGGRVALSWAGHWEYPRYRKAVGDDLVLLPLPDFGAGSRTGQGSWNWAITTRCDRPEAAARFLGFLLQPDEVLAMTAANGAVPGTRRAVARSPLYGPAGPLRLFVAQLGENAVPRPRTPAYPVITSAFQKAFQDIRNGLDVEEALRRAAALIDQDIQDNRGYRAVE</sequence>
<comment type="similarity">
    <text evidence="1">Belongs to the bacterial solute-binding protein 1 family.</text>
</comment>
<dbReference type="PANTHER" id="PTHR30061:SF50">
    <property type="entry name" value="MALTOSE_MALTODEXTRIN-BINDING PERIPLASMIC PROTEIN"/>
    <property type="match status" value="1"/>
</dbReference>
<evidence type="ECO:0000313" key="5">
    <source>
        <dbReference type="EMBL" id="RCX24734.1"/>
    </source>
</evidence>
<dbReference type="GO" id="GO:0042956">
    <property type="term" value="P:maltodextrin transmembrane transport"/>
    <property type="evidence" value="ECO:0007669"/>
    <property type="project" value="TreeGrafter"/>
</dbReference>
<gene>
    <name evidence="5" type="ORF">DFQ59_11619</name>
</gene>
<dbReference type="InterPro" id="IPR006059">
    <property type="entry name" value="SBP"/>
</dbReference>
<keyword evidence="6" id="KW-1185">Reference proteome</keyword>
<keyword evidence="2" id="KW-0813">Transport</keyword>
<dbReference type="OrthoDB" id="9762335at2"/>
<evidence type="ECO:0000256" key="2">
    <source>
        <dbReference type="ARBA" id="ARBA00022448"/>
    </source>
</evidence>
<evidence type="ECO:0000256" key="1">
    <source>
        <dbReference type="ARBA" id="ARBA00008520"/>
    </source>
</evidence>
<evidence type="ECO:0000313" key="6">
    <source>
        <dbReference type="Proteomes" id="UP000252707"/>
    </source>
</evidence>
<dbReference type="SUPFAM" id="SSF53850">
    <property type="entry name" value="Periplasmic binding protein-like II"/>
    <property type="match status" value="1"/>
</dbReference>
<dbReference type="GO" id="GO:0055052">
    <property type="term" value="C:ATP-binding cassette (ABC) transporter complex, substrate-binding subunit-containing"/>
    <property type="evidence" value="ECO:0007669"/>
    <property type="project" value="TreeGrafter"/>
</dbReference>
<dbReference type="AlphaFoldDB" id="A0A369BYM6"/>